<evidence type="ECO:0000256" key="1">
    <source>
        <dbReference type="SAM" id="MobiDB-lite"/>
    </source>
</evidence>
<dbReference type="Proteomes" id="UP000586827">
    <property type="component" value="Unassembled WGS sequence"/>
</dbReference>
<proteinExistence type="predicted"/>
<organism evidence="2 3">
    <name type="scientific">Nocardia uniformis</name>
    <dbReference type="NCBI Taxonomy" id="53432"/>
    <lineage>
        <taxon>Bacteria</taxon>
        <taxon>Bacillati</taxon>
        <taxon>Actinomycetota</taxon>
        <taxon>Actinomycetes</taxon>
        <taxon>Mycobacteriales</taxon>
        <taxon>Nocardiaceae</taxon>
        <taxon>Nocardia</taxon>
    </lineage>
</organism>
<keyword evidence="3" id="KW-1185">Reference proteome</keyword>
<name>A0A849C5E6_9NOCA</name>
<feature type="region of interest" description="Disordered" evidence="1">
    <location>
        <begin position="1"/>
        <end position="24"/>
    </location>
</feature>
<gene>
    <name evidence="2" type="ORF">HLB23_29035</name>
</gene>
<accession>A0A849C5E6</accession>
<protein>
    <submittedName>
        <fullName evidence="2">Uncharacterized protein</fullName>
    </submittedName>
</protein>
<dbReference type="RefSeq" id="WP_067521777.1">
    <property type="nucleotide sequence ID" value="NZ_JABELX010000011.1"/>
</dbReference>
<comment type="caution">
    <text evidence="2">The sequence shown here is derived from an EMBL/GenBank/DDBJ whole genome shotgun (WGS) entry which is preliminary data.</text>
</comment>
<dbReference type="EMBL" id="JABELX010000011">
    <property type="protein sequence ID" value="NNH73852.1"/>
    <property type="molecule type" value="Genomic_DNA"/>
</dbReference>
<reference evidence="2 3" key="1">
    <citation type="submission" date="2020-05" db="EMBL/GenBank/DDBJ databases">
        <title>MicrobeNet Type strains.</title>
        <authorList>
            <person name="Nicholson A.C."/>
        </authorList>
    </citation>
    <scope>NUCLEOTIDE SEQUENCE [LARGE SCALE GENOMIC DNA]</scope>
    <source>
        <strain evidence="2 3">JCM 3224</strain>
    </source>
</reference>
<sequence length="578" mass="64554">MTPVKSEVLDTHEPLPGGSQVHAGFDDAAFLPPAEQQIAREHTERMSRWLHSWQQGVVPNPVESPDPRPFLAVAERSAKVCERLLTVLSPKAAVSAWWPANSDARHLLSQHTLLNRFLWVLAVGASGDSDDPAVLQRYFLHAGRWWTASNTADDYRVPSDGMSMAVQRAPGREFLSRTSSQVIRYNWVSRMICTEIGRQIEADDHYLAALPQFTAANIDRSMGIAVQYGRLSDGSDLVVTPWTDPVSEFIAENLAKKAGEFAKKRFVDIALSPELETRPWIAFTDGIAPIALGTIRLGMERALLKAVDDKLLQHRNRGSHQLSKGELYERVSQECLRQSFHHLIGPQPPRPMTIAIPGENNPDIDCALINRRVQLIGEVKAMEVPANTTSVDRAFTQQVSKVVDQLRKRLEALENGTPIVDGAGVTYTDSGHTVALGIVLHNYGASLSYPEMLQLLPTAVVDKRIAVADLHAWIIILTTMTSFQELRDYLKFRCHLLELGVTTNEECDMAVAFHNPQRGKNVIRYFRAKLKEHPDLEKALYLPGMWISATNAADQPRPTDPGVWKREFYDAAQTVPMM</sequence>
<dbReference type="AlphaFoldDB" id="A0A849C5E6"/>
<evidence type="ECO:0000313" key="3">
    <source>
        <dbReference type="Proteomes" id="UP000586827"/>
    </source>
</evidence>
<evidence type="ECO:0000313" key="2">
    <source>
        <dbReference type="EMBL" id="NNH73852.1"/>
    </source>
</evidence>